<gene>
    <name evidence="1" type="ORF">H2198_000967</name>
</gene>
<evidence type="ECO:0000313" key="1">
    <source>
        <dbReference type="EMBL" id="KAJ9663206.1"/>
    </source>
</evidence>
<comment type="caution">
    <text evidence="1">The sequence shown here is derived from an EMBL/GenBank/DDBJ whole genome shotgun (WGS) entry which is preliminary data.</text>
</comment>
<protein>
    <submittedName>
        <fullName evidence="1">Uncharacterized protein</fullName>
    </submittedName>
</protein>
<evidence type="ECO:0000313" key="2">
    <source>
        <dbReference type="Proteomes" id="UP001172386"/>
    </source>
</evidence>
<sequence>MTTTNGHTNGDPSATLPQWKVLARKHREHQASLIPAEWRLKSVPSPTDEKSAIPIIEQHLSSTELEITSLSQTLPALQSAVRSRKYTAHQVTSAFCHRAALLQQTTQCLTEILFSSALATAESQDAHLEKTGDFIGPLHGIPVSVKDNQDIKDVDSTLGWVGLINHPAKADTPLVETLRSLGAILYCKTNIPQSMMMSDSYNHTYGQSVNSLNRNLISGGSSGGEAALIGGGGSLIGIGTDIGGSVRIPATLQGLYGLLPSVGRVGNRESIRRDKYVVPGVAGPLSRSLDDLEQFLDIYLNQGRPWELDPAVYPIPWRKEVVAHYATKQRMKVAYITDDGVIRCQPPVERAVRETISTFEQGGHEVVDWNDIAKRLHGCAYDLWLRAVLADGGERMKVFCAQIGEPLIEGMLVGKPENHLDTNGRMALFDEIWEFQREYMKMWRESGVDVLVMPTTQWVGLRPKMWVKADMYVGYTSIWNMMNWTALTVPGVTVSKELDRPSQEWTEYKGRSFSDEFNHDGYDVDFVEGMPVGVQLVTGRMGEEKAVGIAKLLEMLKRQ</sequence>
<reference evidence="1" key="1">
    <citation type="submission" date="2022-10" db="EMBL/GenBank/DDBJ databases">
        <title>Culturing micro-colonial fungi from biological soil crusts in the Mojave desert and describing Neophaeococcomyces mojavensis, and introducing the new genera and species Taxawa tesnikishii.</title>
        <authorList>
            <person name="Kurbessoian T."/>
            <person name="Stajich J.E."/>
        </authorList>
    </citation>
    <scope>NUCLEOTIDE SEQUENCE</scope>
    <source>
        <strain evidence="1">JES_112</strain>
    </source>
</reference>
<dbReference type="Proteomes" id="UP001172386">
    <property type="component" value="Unassembled WGS sequence"/>
</dbReference>
<dbReference type="EMBL" id="JAPDRQ010000010">
    <property type="protein sequence ID" value="KAJ9663206.1"/>
    <property type="molecule type" value="Genomic_DNA"/>
</dbReference>
<keyword evidence="2" id="KW-1185">Reference proteome</keyword>
<organism evidence="1 2">
    <name type="scientific">Neophaeococcomyces mojaviensis</name>
    <dbReference type="NCBI Taxonomy" id="3383035"/>
    <lineage>
        <taxon>Eukaryota</taxon>
        <taxon>Fungi</taxon>
        <taxon>Dikarya</taxon>
        <taxon>Ascomycota</taxon>
        <taxon>Pezizomycotina</taxon>
        <taxon>Eurotiomycetes</taxon>
        <taxon>Chaetothyriomycetidae</taxon>
        <taxon>Chaetothyriales</taxon>
        <taxon>Chaetothyriales incertae sedis</taxon>
        <taxon>Neophaeococcomyces</taxon>
    </lineage>
</organism>
<name>A0ACC3AIP5_9EURO</name>
<proteinExistence type="predicted"/>
<accession>A0ACC3AIP5</accession>